<organism evidence="2 3">
    <name type="scientific">Euplotes crassus</name>
    <dbReference type="NCBI Taxonomy" id="5936"/>
    <lineage>
        <taxon>Eukaryota</taxon>
        <taxon>Sar</taxon>
        <taxon>Alveolata</taxon>
        <taxon>Ciliophora</taxon>
        <taxon>Intramacronucleata</taxon>
        <taxon>Spirotrichea</taxon>
        <taxon>Hypotrichia</taxon>
        <taxon>Euplotida</taxon>
        <taxon>Euplotidae</taxon>
        <taxon>Moneuplotes</taxon>
    </lineage>
</organism>
<dbReference type="InterPro" id="IPR032675">
    <property type="entry name" value="LRR_dom_sf"/>
</dbReference>
<evidence type="ECO:0000256" key="1">
    <source>
        <dbReference type="SAM" id="Coils"/>
    </source>
</evidence>
<evidence type="ECO:0000313" key="3">
    <source>
        <dbReference type="Proteomes" id="UP001295684"/>
    </source>
</evidence>
<keyword evidence="3" id="KW-1185">Reference proteome</keyword>
<reference evidence="2" key="1">
    <citation type="submission" date="2023-07" db="EMBL/GenBank/DDBJ databases">
        <authorList>
            <consortium name="AG Swart"/>
            <person name="Singh M."/>
            <person name="Singh A."/>
            <person name="Seah K."/>
            <person name="Emmerich C."/>
        </authorList>
    </citation>
    <scope>NUCLEOTIDE SEQUENCE</scope>
    <source>
        <strain evidence="2">DP1</strain>
    </source>
</reference>
<keyword evidence="1" id="KW-0175">Coiled coil</keyword>
<evidence type="ECO:0000313" key="2">
    <source>
        <dbReference type="EMBL" id="CAI2363036.1"/>
    </source>
</evidence>
<comment type="caution">
    <text evidence="2">The sequence shown here is derived from an EMBL/GenBank/DDBJ whole genome shotgun (WGS) entry which is preliminary data.</text>
</comment>
<dbReference type="AlphaFoldDB" id="A0AAD1U6R1"/>
<sequence>MKRSSPTLSKHQCNDMLCKSQSMCFCRTHQMFSCIRCANKMHYNCHLTMIQSLDDVKTNLVEAKNLAMKIREILAENGLTVYIQDADDELRSFSDRCIEVEKNIKEAIKHKNYAQFDTLQLEVREIQNNMAKSETIRKVLFLSTTRIASFDYVSQVDSDMFSVKKSRDKIHTTVKDNLEHMKKKYSFQIGQFQKECKSKLTDEFKSQIQALKNQNNTKESELEHQKQVTETLQSDNSLLLAQQAFLEAQHQQLESSKSLLEQELSSKIVQIASAQDQHSKDQQAISNLLEEFKATAEGLEQTKLNAKSIFRSIYEEFDLEKPELVIDMQEDKWKKLIKAMADCRYSLEEFNRLSIDNVSNEDAVLKDFMEYSAPSSLKHFVFNHNYIKGLFGNRAVEVKFYLNGLDKILPNVVKEIYLRDLIIDESDLSKIIKFSFGAERLVIRYCKIFTSDLLDFSGPHSNLKYLSFVNCGNSNWCNMEWNRYPRRFEHIVVAIKNSPLSASLTKLNVRSCKISSPKVTELLQTHNLTHISLVREGSDPSKQ</sequence>
<dbReference type="SUPFAM" id="SSF52047">
    <property type="entry name" value="RNI-like"/>
    <property type="match status" value="1"/>
</dbReference>
<accession>A0AAD1U6R1</accession>
<name>A0AAD1U6R1_EUPCR</name>
<proteinExistence type="predicted"/>
<dbReference type="EMBL" id="CAMPGE010004189">
    <property type="protein sequence ID" value="CAI2363036.1"/>
    <property type="molecule type" value="Genomic_DNA"/>
</dbReference>
<protein>
    <submittedName>
        <fullName evidence="2">Uncharacterized protein</fullName>
    </submittedName>
</protein>
<dbReference type="Proteomes" id="UP001295684">
    <property type="component" value="Unassembled WGS sequence"/>
</dbReference>
<feature type="coiled-coil region" evidence="1">
    <location>
        <begin position="201"/>
        <end position="291"/>
    </location>
</feature>
<gene>
    <name evidence="2" type="ORF">ECRASSUSDP1_LOCUS4366</name>
</gene>
<dbReference type="Gene3D" id="3.80.10.10">
    <property type="entry name" value="Ribonuclease Inhibitor"/>
    <property type="match status" value="1"/>
</dbReference>